<keyword evidence="3" id="KW-1185">Reference proteome</keyword>
<comment type="caution">
    <text evidence="2">The sequence shown here is derived from an EMBL/GenBank/DDBJ whole genome shotgun (WGS) entry which is preliminary data.</text>
</comment>
<feature type="compositionally biased region" description="Basic and acidic residues" evidence="1">
    <location>
        <begin position="7"/>
        <end position="27"/>
    </location>
</feature>
<gene>
    <name evidence="2" type="ORF">PA7_28270</name>
</gene>
<dbReference type="Proteomes" id="UP000321328">
    <property type="component" value="Unassembled WGS sequence"/>
</dbReference>
<dbReference type="EMBL" id="BJVI01000029">
    <property type="protein sequence ID" value="GEL18990.1"/>
    <property type="molecule type" value="Genomic_DNA"/>
</dbReference>
<dbReference type="AlphaFoldDB" id="A0A511D2J3"/>
<evidence type="ECO:0000256" key="1">
    <source>
        <dbReference type="SAM" id="MobiDB-lite"/>
    </source>
</evidence>
<organism evidence="2 3">
    <name type="scientific">Pseudonocardia asaccharolytica DSM 44247 = NBRC 16224</name>
    <dbReference type="NCBI Taxonomy" id="1123024"/>
    <lineage>
        <taxon>Bacteria</taxon>
        <taxon>Bacillati</taxon>
        <taxon>Actinomycetota</taxon>
        <taxon>Actinomycetes</taxon>
        <taxon>Pseudonocardiales</taxon>
        <taxon>Pseudonocardiaceae</taxon>
        <taxon>Pseudonocardia</taxon>
    </lineage>
</organism>
<name>A0A511D2J3_9PSEU</name>
<evidence type="ECO:0000313" key="2">
    <source>
        <dbReference type="EMBL" id="GEL18990.1"/>
    </source>
</evidence>
<evidence type="ECO:0000313" key="3">
    <source>
        <dbReference type="Proteomes" id="UP000321328"/>
    </source>
</evidence>
<accession>A0A511D2J3</accession>
<reference evidence="2 3" key="1">
    <citation type="submission" date="2019-07" db="EMBL/GenBank/DDBJ databases">
        <title>Whole genome shotgun sequence of Pseudonocardia asaccharolytica NBRC 16224.</title>
        <authorList>
            <person name="Hosoyama A."/>
            <person name="Uohara A."/>
            <person name="Ohji S."/>
            <person name="Ichikawa N."/>
        </authorList>
    </citation>
    <scope>NUCLEOTIDE SEQUENCE [LARGE SCALE GENOMIC DNA]</scope>
    <source>
        <strain evidence="2 3">NBRC 16224</strain>
    </source>
</reference>
<proteinExistence type="predicted"/>
<feature type="region of interest" description="Disordered" evidence="1">
    <location>
        <begin position="1"/>
        <end position="61"/>
    </location>
</feature>
<protein>
    <submittedName>
        <fullName evidence="2">Uncharacterized protein</fullName>
    </submittedName>
</protein>
<sequence>MRAAIGSDRDIVAAAKDEDGHVADHPPDQLTLGKGGHRPSGRQSPGPSSCASPPRFAPTAW</sequence>